<proteinExistence type="predicted"/>
<keyword evidence="4" id="KW-1185">Reference proteome</keyword>
<feature type="region of interest" description="Disordered" evidence="1">
    <location>
        <begin position="95"/>
        <end position="136"/>
    </location>
</feature>
<dbReference type="Proteomes" id="UP000243498">
    <property type="component" value="Unassembled WGS sequence"/>
</dbReference>
<evidence type="ECO:0000313" key="5">
    <source>
        <dbReference type="Proteomes" id="UP000317257"/>
    </source>
</evidence>
<reference evidence="3" key="3">
    <citation type="journal article" date="2019" name="Microbiol. Resour. Announc.">
        <title>Genome Sequence of Metarhizium rileyi, a Microbial Control Agent for Lepidoptera.</title>
        <authorList>
            <person name="Binneck E."/>
            <person name="Lastra C.C.L."/>
            <person name="Sosa-Gomez D.R."/>
        </authorList>
    </citation>
    <scope>NUCLEOTIDE SEQUENCE</scope>
    <source>
        <strain evidence="3">Cep018-CH2</strain>
    </source>
</reference>
<comment type="caution">
    <text evidence="2">The sequence shown here is derived from an EMBL/GenBank/DDBJ whole genome shotgun (WGS) entry which is preliminary data.</text>
</comment>
<organism evidence="2 4">
    <name type="scientific">Metarhizium rileyi (strain RCEF 4871)</name>
    <name type="common">Nomuraea rileyi</name>
    <dbReference type="NCBI Taxonomy" id="1649241"/>
    <lineage>
        <taxon>Eukaryota</taxon>
        <taxon>Fungi</taxon>
        <taxon>Dikarya</taxon>
        <taxon>Ascomycota</taxon>
        <taxon>Pezizomycotina</taxon>
        <taxon>Sordariomycetes</taxon>
        <taxon>Hypocreomycetidae</taxon>
        <taxon>Hypocreales</taxon>
        <taxon>Clavicipitaceae</taxon>
        <taxon>Metarhizium</taxon>
    </lineage>
</organism>
<evidence type="ECO:0000313" key="4">
    <source>
        <dbReference type="Proteomes" id="UP000243498"/>
    </source>
</evidence>
<evidence type="ECO:0000313" key="2">
    <source>
        <dbReference type="EMBL" id="OAA35952.1"/>
    </source>
</evidence>
<sequence>MPSRHRDTYAEYYDEEDYRPSRSSSRFDKLVHAVNDGQFHDAKDIVKSAVAGHGIKREVEPYDYHGDYHSRPTRRYQDEHAYGYKHRESDYYRYHDRYPRRGRSLHGEERRGGGRRDRSRHAERSHSENRVKEAATAALAAGVAEAVRSRHSRDQSKRAITAAVGAAAVDAFVSNGEDKKKGRHIAESAVSGLLIDRLANGRSSH</sequence>
<gene>
    <name evidence="3" type="ORF">ED733_001660</name>
    <name evidence="2" type="ORF">NOR_07760</name>
</gene>
<dbReference type="OMA" id="GTHREHY"/>
<dbReference type="EMBL" id="SBHS01000052">
    <property type="protein sequence ID" value="TWU71116.1"/>
    <property type="molecule type" value="Genomic_DNA"/>
</dbReference>
<dbReference type="EMBL" id="AZHC01000038">
    <property type="protein sequence ID" value="OAA35952.1"/>
    <property type="molecule type" value="Genomic_DNA"/>
</dbReference>
<protein>
    <submittedName>
        <fullName evidence="2">Uncharacterized protein</fullName>
    </submittedName>
</protein>
<accession>A0A166XLS5</accession>
<reference evidence="2 4" key="1">
    <citation type="journal article" date="2016" name="Genome Biol. Evol.">
        <title>Divergent and convergent evolution of fungal pathogenicity.</title>
        <authorList>
            <person name="Shang Y."/>
            <person name="Xiao G."/>
            <person name="Zheng P."/>
            <person name="Cen K."/>
            <person name="Zhan S."/>
            <person name="Wang C."/>
        </authorList>
    </citation>
    <scope>NUCLEOTIDE SEQUENCE [LARGE SCALE GENOMIC DNA]</scope>
    <source>
        <strain evidence="2 4">RCEF 4871</strain>
    </source>
</reference>
<evidence type="ECO:0000313" key="3">
    <source>
        <dbReference type="EMBL" id="TWU71116.1"/>
    </source>
</evidence>
<name>A0A166XLS5_METRR</name>
<feature type="compositionally biased region" description="Basic and acidic residues" evidence="1">
    <location>
        <begin position="95"/>
        <end position="133"/>
    </location>
</feature>
<dbReference type="AlphaFoldDB" id="A0A166XLS5"/>
<evidence type="ECO:0000256" key="1">
    <source>
        <dbReference type="SAM" id="MobiDB-lite"/>
    </source>
</evidence>
<feature type="region of interest" description="Disordered" evidence="1">
    <location>
        <begin position="63"/>
        <end position="82"/>
    </location>
</feature>
<dbReference type="STRING" id="1081105.A0A166XLS5"/>
<dbReference type="Proteomes" id="UP000317257">
    <property type="component" value="Unassembled WGS sequence"/>
</dbReference>
<feature type="region of interest" description="Disordered" evidence="1">
    <location>
        <begin position="1"/>
        <end position="24"/>
    </location>
</feature>
<dbReference type="OrthoDB" id="5407645at2759"/>
<reference evidence="5" key="2">
    <citation type="submission" date="2018-12" db="EMBL/GenBank/DDBJ databases">
        <title>The complete genome of Metarhizium rileyi, a key fungal pathogen of Lepidoptera.</title>
        <authorList>
            <person name="Binneck E."/>
            <person name="Lastra C.C.L."/>
            <person name="Sosa-Gomez D.R."/>
        </authorList>
    </citation>
    <scope>NUCLEOTIDE SEQUENCE [LARGE SCALE GENOMIC DNA]</scope>
    <source>
        <strain evidence="5">Cep018-CH2</strain>
    </source>
</reference>
<accession>A0A5C6G5J1</accession>